<dbReference type="Proteomes" id="UP000663444">
    <property type="component" value="Chromosome"/>
</dbReference>
<evidence type="ECO:0000256" key="1">
    <source>
        <dbReference type="SAM" id="SignalP"/>
    </source>
</evidence>
<protein>
    <submittedName>
        <fullName evidence="2">MtrB/PioB family decaheme-associated outer membrane protein</fullName>
    </submittedName>
</protein>
<feature type="chain" id="PRO_5037264057" evidence="1">
    <location>
        <begin position="28"/>
        <end position="708"/>
    </location>
</feature>
<dbReference type="RefSeq" id="WP_203387832.1">
    <property type="nucleotide sequence ID" value="NZ_CP064781.1"/>
</dbReference>
<reference evidence="2" key="1">
    <citation type="submission" date="2020-11" db="EMBL/GenBank/DDBJ databases">
        <title>Azospira restricta DSM 18626 genome sequence.</title>
        <authorList>
            <person name="Moe W.M."/>
        </authorList>
    </citation>
    <scope>NUCLEOTIDE SEQUENCE</scope>
    <source>
        <strain evidence="2">DSM 18626</strain>
    </source>
</reference>
<gene>
    <name evidence="2" type="ORF">IWH25_02750</name>
</gene>
<evidence type="ECO:0000313" key="2">
    <source>
        <dbReference type="EMBL" id="QRJ64291.1"/>
    </source>
</evidence>
<accession>A0A974SPV7</accession>
<keyword evidence="1" id="KW-0732">Signal</keyword>
<dbReference type="NCBIfam" id="TIGR03509">
    <property type="entry name" value="OMP_MtrB_PioB"/>
    <property type="match status" value="1"/>
</dbReference>
<dbReference type="KEGG" id="ares:IWH25_02750"/>
<dbReference type="SUPFAM" id="SSF56935">
    <property type="entry name" value="Porins"/>
    <property type="match status" value="3"/>
</dbReference>
<dbReference type="InterPro" id="IPR020016">
    <property type="entry name" value="Decahaem-assoc_OM_MtrB/PioB"/>
</dbReference>
<dbReference type="EMBL" id="CP064781">
    <property type="protein sequence ID" value="QRJ64291.1"/>
    <property type="molecule type" value="Genomic_DNA"/>
</dbReference>
<evidence type="ECO:0000313" key="3">
    <source>
        <dbReference type="Proteomes" id="UP000663444"/>
    </source>
</evidence>
<name>A0A974SPV7_9RHOO</name>
<keyword evidence="3" id="KW-1185">Reference proteome</keyword>
<dbReference type="AlphaFoldDB" id="A0A974SPV7"/>
<proteinExistence type="predicted"/>
<organism evidence="2 3">
    <name type="scientific">Azospira restricta</name>
    <dbReference type="NCBI Taxonomy" id="404405"/>
    <lineage>
        <taxon>Bacteria</taxon>
        <taxon>Pseudomonadati</taxon>
        <taxon>Pseudomonadota</taxon>
        <taxon>Betaproteobacteria</taxon>
        <taxon>Rhodocyclales</taxon>
        <taxon>Rhodocyclaceae</taxon>
        <taxon>Azospira</taxon>
    </lineage>
</organism>
<sequence length="708" mass="78720">MNEKNKVGFQHTLLATAMLCAFGGAQAGDEEVAALSKPDSSISVGVGNWSSERAQQGTYDGMRDNGAYGLVDIDIARRNDADGTWLNVVGRNLGLDPRDISIDYSRQGDIGIGFDYSRIVRENPLDFNSGLQGKSDEVQRLTNVTPGRGTDLNLKIKRDATGVRFFKNLMPGLDFNASFKNEEKNGERNWGVRTTTTNAASFMTEPIDSTTRQLDARLDYAKDKLQLSAGYYGSWYTNHNDLVTLTAFSNVGVANTTYLSLPLDNHAHQVYVEGGYQFTPTTRGTFKASYGRAEQDDTLPTRRIAGLSAAVSPYSLDGRIDTTRAQLGLTSRPIKDLSLVANLRYDDLDEKTPQAVITAGGVKVTPQDYRTLAGKLEGTYRLPYGYSVTAGVDHKDQKRSIPFGSLSNEGYDGQRAVPMRKRVEETTYRLEGRKSMSETINGTVSYSRSDRDGSSYNVIDNVSPPTAGNVASTNARNFVNPMHISDRVRDKWRLALDWSPAEKFSTQFAVDVANDDYSTKARRPYGLIDGSAVIYTIDADYKLTDEWSLTAWYSHDDTKAKYRLGSDLNLAAATTKTADLRERGDSVGLGVRGEVTSRFSIGADYQWSKTKSEYPQETGTGALAATVPLPDIKNRLTRLSLFGKYKLDKVSEVRFDYIFERWKTDDWTWQFSDGSPFVYGVNTDGTRVTFDDHQTSHFVGARYIYRFQ</sequence>
<dbReference type="Pfam" id="PF11854">
    <property type="entry name" value="MtrB_PioB"/>
    <property type="match status" value="1"/>
</dbReference>
<feature type="signal peptide" evidence="1">
    <location>
        <begin position="1"/>
        <end position="27"/>
    </location>
</feature>